<keyword evidence="2" id="KW-0732">Signal</keyword>
<feature type="compositionally biased region" description="Pro residues" evidence="1">
    <location>
        <begin position="31"/>
        <end position="47"/>
    </location>
</feature>
<dbReference type="Proteomes" id="UP000030063">
    <property type="component" value="Unassembled WGS sequence"/>
</dbReference>
<dbReference type="OrthoDB" id="7032248at2"/>
<evidence type="ECO:0000313" key="4">
    <source>
        <dbReference type="Proteomes" id="UP000030063"/>
    </source>
</evidence>
<evidence type="ECO:0000313" key="3">
    <source>
        <dbReference type="EMBL" id="KFX67793.1"/>
    </source>
</evidence>
<feature type="region of interest" description="Disordered" evidence="1">
    <location>
        <begin position="27"/>
        <end position="89"/>
    </location>
</feature>
<protein>
    <recommendedName>
        <fullName evidence="5">Lipoprotein</fullName>
    </recommendedName>
</protein>
<gene>
    <name evidence="3" type="ORF">TMS3_0121530</name>
</gene>
<proteinExistence type="predicted"/>
<dbReference type="EMBL" id="AWSQ01000009">
    <property type="protein sequence ID" value="KFX67793.1"/>
    <property type="molecule type" value="Genomic_DNA"/>
</dbReference>
<evidence type="ECO:0000256" key="1">
    <source>
        <dbReference type="SAM" id="MobiDB-lite"/>
    </source>
</evidence>
<accession>A0A0A1YFK8</accession>
<organism evidence="3 4">
    <name type="scientific">Pseudomonas taeanensis MS-3</name>
    <dbReference type="NCBI Taxonomy" id="1395571"/>
    <lineage>
        <taxon>Bacteria</taxon>
        <taxon>Pseudomonadati</taxon>
        <taxon>Pseudomonadota</taxon>
        <taxon>Gammaproteobacteria</taxon>
        <taxon>Pseudomonadales</taxon>
        <taxon>Pseudomonadaceae</taxon>
        <taxon>Pseudomonas</taxon>
    </lineage>
</organism>
<sequence length="111" mass="11800">MRVPNWGLLSLVMLCSTLLYAQSDRLFTPYDRPPGAPGAPTPQPFSVPQPRHVPSTAPNNPPLLNRGGDRSGLAPSLPSGTLAPPDGKLPLLEQQLQRNSGGRITPSKDAD</sequence>
<keyword evidence="4" id="KW-1185">Reference proteome</keyword>
<evidence type="ECO:0000256" key="2">
    <source>
        <dbReference type="SAM" id="SignalP"/>
    </source>
</evidence>
<evidence type="ECO:0008006" key="5">
    <source>
        <dbReference type="Google" id="ProtNLM"/>
    </source>
</evidence>
<name>A0A0A1YFK8_9PSED</name>
<feature type="chain" id="PRO_5001984202" description="Lipoprotein" evidence="2">
    <location>
        <begin position="22"/>
        <end position="111"/>
    </location>
</feature>
<dbReference type="STRING" id="1395571.TMS3_0121530"/>
<feature type="signal peptide" evidence="2">
    <location>
        <begin position="1"/>
        <end position="21"/>
    </location>
</feature>
<comment type="caution">
    <text evidence="3">The sequence shown here is derived from an EMBL/GenBank/DDBJ whole genome shotgun (WGS) entry which is preliminary data.</text>
</comment>
<dbReference type="RefSeq" id="WP_025167256.1">
    <property type="nucleotide sequence ID" value="NZ_AWSQ01000009.1"/>
</dbReference>
<dbReference type="AlphaFoldDB" id="A0A0A1YFK8"/>
<reference evidence="3 4" key="1">
    <citation type="journal article" date="2014" name="Genome Announc.">
        <title>Draft Genome Sequence of Petroleum Oil-Degrading Marine Bacterium Pseudomonas taeanensis Strain MS-3, Isolated from a Crude Oil-Contaminated Seashore.</title>
        <authorList>
            <person name="Lee S.Y."/>
            <person name="Kim S.H."/>
            <person name="Lee D.G."/>
            <person name="Shin S."/>
            <person name="Yun S.H."/>
            <person name="Choi C.W."/>
            <person name="Chung Y.H."/>
            <person name="Choi J.S."/>
            <person name="Kahng H.Y."/>
            <person name="Kim S.I."/>
        </authorList>
    </citation>
    <scope>NUCLEOTIDE SEQUENCE [LARGE SCALE GENOMIC DNA]</scope>
    <source>
        <strain evidence="3 4">MS-3</strain>
    </source>
</reference>